<protein>
    <submittedName>
        <fullName evidence="3">Uncharacterized protein LOC107489501</fullName>
    </submittedName>
</protein>
<keyword evidence="2" id="KW-1185">Reference proteome</keyword>
<gene>
    <name evidence="3" type="primary">LOC107489501</name>
</gene>
<evidence type="ECO:0000259" key="1">
    <source>
        <dbReference type="Pfam" id="PF14111"/>
    </source>
</evidence>
<dbReference type="AlphaFoldDB" id="A0A6P4DJZ3"/>
<organism evidence="2 3">
    <name type="scientific">Arachis duranensis</name>
    <name type="common">Wild peanut</name>
    <dbReference type="NCBI Taxonomy" id="130453"/>
    <lineage>
        <taxon>Eukaryota</taxon>
        <taxon>Viridiplantae</taxon>
        <taxon>Streptophyta</taxon>
        <taxon>Embryophyta</taxon>
        <taxon>Tracheophyta</taxon>
        <taxon>Spermatophyta</taxon>
        <taxon>Magnoliopsida</taxon>
        <taxon>eudicotyledons</taxon>
        <taxon>Gunneridae</taxon>
        <taxon>Pentapetalae</taxon>
        <taxon>rosids</taxon>
        <taxon>fabids</taxon>
        <taxon>Fabales</taxon>
        <taxon>Fabaceae</taxon>
        <taxon>Papilionoideae</taxon>
        <taxon>50 kb inversion clade</taxon>
        <taxon>dalbergioids sensu lato</taxon>
        <taxon>Dalbergieae</taxon>
        <taxon>Pterocarpus clade</taxon>
        <taxon>Arachis</taxon>
    </lineage>
</organism>
<proteinExistence type="predicted"/>
<evidence type="ECO:0000313" key="2">
    <source>
        <dbReference type="Proteomes" id="UP000515211"/>
    </source>
</evidence>
<reference evidence="2" key="1">
    <citation type="journal article" date="2016" name="Nat. Genet.">
        <title>The genome sequences of Arachis duranensis and Arachis ipaensis, the diploid ancestors of cultivated peanut.</title>
        <authorList>
            <person name="Bertioli D.J."/>
            <person name="Cannon S.B."/>
            <person name="Froenicke L."/>
            <person name="Huang G."/>
            <person name="Farmer A.D."/>
            <person name="Cannon E.K."/>
            <person name="Liu X."/>
            <person name="Gao D."/>
            <person name="Clevenger J."/>
            <person name="Dash S."/>
            <person name="Ren L."/>
            <person name="Moretzsohn M.C."/>
            <person name="Shirasawa K."/>
            <person name="Huang W."/>
            <person name="Vidigal B."/>
            <person name="Abernathy B."/>
            <person name="Chu Y."/>
            <person name="Niederhuth C.E."/>
            <person name="Umale P."/>
            <person name="Araujo A.C."/>
            <person name="Kozik A."/>
            <person name="Kim K.D."/>
            <person name="Burow M.D."/>
            <person name="Varshney R.K."/>
            <person name="Wang X."/>
            <person name="Zhang X."/>
            <person name="Barkley N."/>
            <person name="Guimaraes P.M."/>
            <person name="Isobe S."/>
            <person name="Guo B."/>
            <person name="Liao B."/>
            <person name="Stalker H.T."/>
            <person name="Schmitz R.J."/>
            <person name="Scheffler B.E."/>
            <person name="Leal-Bertioli S.C."/>
            <person name="Xun X."/>
            <person name="Jackson S.A."/>
            <person name="Michelmore R."/>
            <person name="Ozias-Akins P."/>
        </authorList>
    </citation>
    <scope>NUCLEOTIDE SEQUENCE [LARGE SCALE GENOMIC DNA]</scope>
    <source>
        <strain evidence="2">cv. V14167</strain>
    </source>
</reference>
<dbReference type="GeneID" id="107489501"/>
<sequence length="132" mass="15103">MAAPAASFPSGLSNPISAESEEETVVKFDNEDIQEGVEKCSKSLVGKLLADRGFSSGTLEAALTAIWRQPDGFKVLNHEDNVFQFFFDKEIDLIRVEKGAPWLFKNYILNLRRWEEDMQIKEEEFVYVPIWV</sequence>
<dbReference type="KEGG" id="adu:107489501"/>
<dbReference type="InterPro" id="IPR040256">
    <property type="entry name" value="At4g02000-like"/>
</dbReference>
<feature type="domain" description="DUF4283" evidence="1">
    <location>
        <begin position="38"/>
        <end position="120"/>
    </location>
</feature>
<name>A0A6P4DJZ3_ARADU</name>
<dbReference type="InterPro" id="IPR025558">
    <property type="entry name" value="DUF4283"/>
</dbReference>
<accession>A0A6P4DJZ3</accession>
<dbReference type="Pfam" id="PF14111">
    <property type="entry name" value="DUF4283"/>
    <property type="match status" value="1"/>
</dbReference>
<evidence type="ECO:0000313" key="3">
    <source>
        <dbReference type="RefSeq" id="XP_015965742.1"/>
    </source>
</evidence>
<dbReference type="RefSeq" id="XP_015965742.1">
    <property type="nucleotide sequence ID" value="XM_016110256.1"/>
</dbReference>
<dbReference type="PANTHER" id="PTHR31286:SF180">
    <property type="entry name" value="OS10G0362600 PROTEIN"/>
    <property type="match status" value="1"/>
</dbReference>
<dbReference type="Proteomes" id="UP000515211">
    <property type="component" value="Chromosome 5"/>
</dbReference>
<dbReference type="PANTHER" id="PTHR31286">
    <property type="entry name" value="GLYCINE-RICH CELL WALL STRUCTURAL PROTEIN 1.8-LIKE"/>
    <property type="match status" value="1"/>
</dbReference>
<reference evidence="3" key="2">
    <citation type="submission" date="2025-08" db="UniProtKB">
        <authorList>
            <consortium name="RefSeq"/>
        </authorList>
    </citation>
    <scope>IDENTIFICATION</scope>
    <source>
        <tissue evidence="3">Whole plant</tissue>
    </source>
</reference>